<sequence>MAGPSEDEIEHASALQEAAKTEPSSVDVDDVVDLLVDGDQQTRSIAFEAFTELAAVRSAAVDATVARLEEHLTTDVTDIRRRAVLTTEALVERHPEPFERVVPELRAIADDRSTPGREPAILALAKLALERPTAVVPAVDSLLAICHEPVIPVDDSTPDGIPDAGPHRGAALKQERKNRDEVRVHAIAGLTRIAAADPATIRGSVSDVADLLEDDNTLVRAGACEVLEAIALEFPREVEPFVSALATRIASDGKHPVPWRAADTLVAVGDACPERVGHAVAPIVDDLSKFVESRNAERRTNGITLLADAANAQPKAVESMIPKLRARLEDDDPSVRANAALALGFAGDVTAYATIAELAESDPNADVRDAADRSLDRLRRTEATDG</sequence>
<evidence type="ECO:0000313" key="6">
    <source>
        <dbReference type="Proteomes" id="UP001596383"/>
    </source>
</evidence>
<keyword evidence="6" id="KW-1185">Reference proteome</keyword>
<dbReference type="InterPro" id="IPR034085">
    <property type="entry name" value="TOG"/>
</dbReference>
<dbReference type="PANTHER" id="PTHR12697">
    <property type="entry name" value="PBS LYASE HEAT-LIKE PROTEIN"/>
    <property type="match status" value="1"/>
</dbReference>
<keyword evidence="1" id="KW-0677">Repeat</keyword>
<proteinExistence type="predicted"/>
<feature type="domain" description="TOG" evidence="4">
    <location>
        <begin position="159"/>
        <end position="384"/>
    </location>
</feature>
<accession>A0ABD5SEW7</accession>
<evidence type="ECO:0000256" key="1">
    <source>
        <dbReference type="ARBA" id="ARBA00022737"/>
    </source>
</evidence>
<dbReference type="AlphaFoldDB" id="A0ABD5SEW7"/>
<dbReference type="SUPFAM" id="SSF48371">
    <property type="entry name" value="ARM repeat"/>
    <property type="match status" value="1"/>
</dbReference>
<feature type="region of interest" description="Disordered" evidence="3">
    <location>
        <begin position="1"/>
        <end position="24"/>
    </location>
</feature>
<comment type="function">
    <text evidence="2">Catalyzes the hydroxylation of the N(6)-(4-aminobutyl)-L-lysine intermediate produced by deoxyhypusine synthase/DHPS on a critical lysine of the eukaryotic translation initiation factor 5A/eIF-5A. This is the second step of the post-translational modification of that lysine into an unusual amino acid residue named hypusine. Hypusination is unique to mature eIF-5A factor and is essential for its function.</text>
</comment>
<dbReference type="EMBL" id="JBHSWV010000022">
    <property type="protein sequence ID" value="MFC6763785.1"/>
    <property type="molecule type" value="Genomic_DNA"/>
</dbReference>
<organism evidence="5 6">
    <name type="scientific">Natrinema soli</name>
    <dbReference type="NCBI Taxonomy" id="1930624"/>
    <lineage>
        <taxon>Archaea</taxon>
        <taxon>Methanobacteriati</taxon>
        <taxon>Methanobacteriota</taxon>
        <taxon>Stenosarchaea group</taxon>
        <taxon>Halobacteria</taxon>
        <taxon>Halobacteriales</taxon>
        <taxon>Natrialbaceae</taxon>
        <taxon>Natrinema</taxon>
    </lineage>
</organism>
<dbReference type="InterPro" id="IPR021133">
    <property type="entry name" value="HEAT_type_2"/>
</dbReference>
<dbReference type="Gene3D" id="1.25.10.10">
    <property type="entry name" value="Leucine-rich Repeat Variant"/>
    <property type="match status" value="2"/>
</dbReference>
<comment type="caution">
    <text evidence="5">The sequence shown here is derived from an EMBL/GenBank/DDBJ whole genome shotgun (WGS) entry which is preliminary data.</text>
</comment>
<evidence type="ECO:0000256" key="2">
    <source>
        <dbReference type="ARBA" id="ARBA00045876"/>
    </source>
</evidence>
<dbReference type="RefSeq" id="WP_273736885.1">
    <property type="nucleotide sequence ID" value="NZ_JAQIVI010000022.1"/>
</dbReference>
<evidence type="ECO:0000256" key="3">
    <source>
        <dbReference type="SAM" id="MobiDB-lite"/>
    </source>
</evidence>
<dbReference type="PANTHER" id="PTHR12697:SF5">
    <property type="entry name" value="DEOXYHYPUSINE HYDROXYLASE"/>
    <property type="match status" value="1"/>
</dbReference>
<name>A0ABD5SEW7_9EURY</name>
<protein>
    <submittedName>
        <fullName evidence="5">HEAT repeat domain-containing protein</fullName>
    </submittedName>
</protein>
<dbReference type="Pfam" id="PF13646">
    <property type="entry name" value="HEAT_2"/>
    <property type="match status" value="1"/>
</dbReference>
<dbReference type="PROSITE" id="PS50077">
    <property type="entry name" value="HEAT_REPEAT"/>
    <property type="match status" value="1"/>
</dbReference>
<dbReference type="InterPro" id="IPR016024">
    <property type="entry name" value="ARM-type_fold"/>
</dbReference>
<evidence type="ECO:0000313" key="5">
    <source>
        <dbReference type="EMBL" id="MFC6763785.1"/>
    </source>
</evidence>
<dbReference type="Proteomes" id="UP001596383">
    <property type="component" value="Unassembled WGS sequence"/>
</dbReference>
<gene>
    <name evidence="5" type="ORF">ACFQE6_01490</name>
</gene>
<dbReference type="SMART" id="SM01349">
    <property type="entry name" value="TOG"/>
    <property type="match status" value="1"/>
</dbReference>
<dbReference type="InterPro" id="IPR011989">
    <property type="entry name" value="ARM-like"/>
</dbReference>
<reference evidence="5 6" key="1">
    <citation type="journal article" date="2019" name="Int. J. Syst. Evol. Microbiol.">
        <title>The Global Catalogue of Microorganisms (GCM) 10K type strain sequencing project: providing services to taxonomists for standard genome sequencing and annotation.</title>
        <authorList>
            <consortium name="The Broad Institute Genomics Platform"/>
            <consortium name="The Broad Institute Genome Sequencing Center for Infectious Disease"/>
            <person name="Wu L."/>
            <person name="Ma J."/>
        </authorList>
    </citation>
    <scope>NUCLEOTIDE SEQUENCE [LARGE SCALE GENOMIC DNA]</scope>
    <source>
        <strain evidence="5 6">LMG 29247</strain>
    </source>
</reference>
<evidence type="ECO:0000259" key="4">
    <source>
        <dbReference type="SMART" id="SM01349"/>
    </source>
</evidence>